<dbReference type="PROSITE" id="PS00676">
    <property type="entry name" value="SIGMA54_INTERACT_2"/>
    <property type="match status" value="1"/>
</dbReference>
<evidence type="ECO:0000256" key="5">
    <source>
        <dbReference type="ARBA" id="ARBA00023163"/>
    </source>
</evidence>
<protein>
    <submittedName>
        <fullName evidence="7">Two component, sigma54 specific, Fis family transcriptional regulator</fullName>
    </submittedName>
</protein>
<dbReference type="InterPro" id="IPR058031">
    <property type="entry name" value="AAA_lid_NorR"/>
</dbReference>
<evidence type="ECO:0000313" key="8">
    <source>
        <dbReference type="Proteomes" id="UP000250416"/>
    </source>
</evidence>
<dbReference type="Pfam" id="PF25601">
    <property type="entry name" value="AAA_lid_14"/>
    <property type="match status" value="1"/>
</dbReference>
<keyword evidence="2" id="KW-0067">ATP-binding</keyword>
<dbReference type="PANTHER" id="PTHR32071">
    <property type="entry name" value="TRANSCRIPTIONAL REGULATORY PROTEIN"/>
    <property type="match status" value="1"/>
</dbReference>
<name>A0AAE8NFF5_BURCE</name>
<dbReference type="InterPro" id="IPR009057">
    <property type="entry name" value="Homeodomain-like_sf"/>
</dbReference>
<dbReference type="Pfam" id="PF02954">
    <property type="entry name" value="HTH_8"/>
    <property type="match status" value="1"/>
</dbReference>
<proteinExistence type="predicted"/>
<dbReference type="SMART" id="SM00382">
    <property type="entry name" value="AAA"/>
    <property type="match status" value="1"/>
</dbReference>
<dbReference type="GO" id="GO:0005524">
    <property type="term" value="F:ATP binding"/>
    <property type="evidence" value="ECO:0007669"/>
    <property type="project" value="UniProtKB-KW"/>
</dbReference>
<reference evidence="7 8" key="1">
    <citation type="submission" date="2018-06" db="EMBL/GenBank/DDBJ databases">
        <authorList>
            <consortium name="Pathogen Informatics"/>
            <person name="Doyle S."/>
        </authorList>
    </citation>
    <scope>NUCLEOTIDE SEQUENCE [LARGE SCALE GENOMIC DNA]</scope>
    <source>
        <strain evidence="7 8">NCTC10661</strain>
    </source>
</reference>
<dbReference type="PROSITE" id="PS50045">
    <property type="entry name" value="SIGMA54_INTERACT_4"/>
    <property type="match status" value="1"/>
</dbReference>
<evidence type="ECO:0000256" key="1">
    <source>
        <dbReference type="ARBA" id="ARBA00022741"/>
    </source>
</evidence>
<dbReference type="Gene3D" id="1.10.10.60">
    <property type="entry name" value="Homeodomain-like"/>
    <property type="match status" value="1"/>
</dbReference>
<dbReference type="FunFam" id="3.40.50.300:FF:000006">
    <property type="entry name" value="DNA-binding transcriptional regulator NtrC"/>
    <property type="match status" value="1"/>
</dbReference>
<keyword evidence="3" id="KW-0805">Transcription regulation</keyword>
<dbReference type="PRINTS" id="PR01590">
    <property type="entry name" value="HTHFIS"/>
</dbReference>
<evidence type="ECO:0000256" key="3">
    <source>
        <dbReference type="ARBA" id="ARBA00023015"/>
    </source>
</evidence>
<dbReference type="GO" id="GO:0006355">
    <property type="term" value="P:regulation of DNA-templated transcription"/>
    <property type="evidence" value="ECO:0007669"/>
    <property type="project" value="InterPro"/>
</dbReference>
<dbReference type="Pfam" id="PF00158">
    <property type="entry name" value="Sigma54_activat"/>
    <property type="match status" value="1"/>
</dbReference>
<dbReference type="GO" id="GO:0043565">
    <property type="term" value="F:sequence-specific DNA binding"/>
    <property type="evidence" value="ECO:0007669"/>
    <property type="project" value="InterPro"/>
</dbReference>
<dbReference type="PANTHER" id="PTHR32071:SF117">
    <property type="entry name" value="PTS-DEPENDENT DIHYDROXYACETONE KINASE OPERON REGULATORY PROTEIN-RELATED"/>
    <property type="match status" value="1"/>
</dbReference>
<keyword evidence="1" id="KW-0547">Nucleotide-binding</keyword>
<dbReference type="Proteomes" id="UP000250416">
    <property type="component" value="Unassembled WGS sequence"/>
</dbReference>
<dbReference type="CDD" id="cd00009">
    <property type="entry name" value="AAA"/>
    <property type="match status" value="1"/>
</dbReference>
<organism evidence="7 8">
    <name type="scientific">Burkholderia cepacia</name>
    <name type="common">Pseudomonas cepacia</name>
    <dbReference type="NCBI Taxonomy" id="292"/>
    <lineage>
        <taxon>Bacteria</taxon>
        <taxon>Pseudomonadati</taxon>
        <taxon>Pseudomonadota</taxon>
        <taxon>Betaproteobacteria</taxon>
        <taxon>Burkholderiales</taxon>
        <taxon>Burkholderiaceae</taxon>
        <taxon>Burkholderia</taxon>
        <taxon>Burkholderia cepacia complex</taxon>
    </lineage>
</organism>
<accession>A0AAE8NFF5</accession>
<dbReference type="AlphaFoldDB" id="A0AAE8NFF5"/>
<dbReference type="InterPro" id="IPR025943">
    <property type="entry name" value="Sigma_54_int_dom_ATP-bd_2"/>
</dbReference>
<evidence type="ECO:0000256" key="2">
    <source>
        <dbReference type="ARBA" id="ARBA00022840"/>
    </source>
</evidence>
<dbReference type="SUPFAM" id="SSF46689">
    <property type="entry name" value="Homeodomain-like"/>
    <property type="match status" value="1"/>
</dbReference>
<dbReference type="SUPFAM" id="SSF52540">
    <property type="entry name" value="P-loop containing nucleoside triphosphate hydrolases"/>
    <property type="match status" value="1"/>
</dbReference>
<keyword evidence="5" id="KW-0804">Transcription</keyword>
<gene>
    <name evidence="7" type="primary">ntrC</name>
    <name evidence="7" type="ORF">NCTC10661_03691</name>
</gene>
<dbReference type="InterPro" id="IPR002197">
    <property type="entry name" value="HTH_Fis"/>
</dbReference>
<evidence type="ECO:0000313" key="7">
    <source>
        <dbReference type="EMBL" id="SPV20326.1"/>
    </source>
</evidence>
<dbReference type="Gene3D" id="3.40.50.300">
    <property type="entry name" value="P-loop containing nucleotide triphosphate hydrolases"/>
    <property type="match status" value="1"/>
</dbReference>
<evidence type="ECO:0000256" key="4">
    <source>
        <dbReference type="ARBA" id="ARBA00023125"/>
    </source>
</evidence>
<comment type="caution">
    <text evidence="7">The sequence shown here is derived from an EMBL/GenBank/DDBJ whole genome shotgun (WGS) entry which is preliminary data.</text>
</comment>
<evidence type="ECO:0000259" key="6">
    <source>
        <dbReference type="PROSITE" id="PS50045"/>
    </source>
</evidence>
<dbReference type="Gene3D" id="1.10.8.60">
    <property type="match status" value="1"/>
</dbReference>
<keyword evidence="4" id="KW-0238">DNA-binding</keyword>
<dbReference type="EMBL" id="UARD01000019">
    <property type="protein sequence ID" value="SPV20326.1"/>
    <property type="molecule type" value="Genomic_DNA"/>
</dbReference>
<dbReference type="InterPro" id="IPR002078">
    <property type="entry name" value="Sigma_54_int"/>
</dbReference>
<feature type="domain" description="Sigma-54 factor interaction" evidence="6">
    <location>
        <begin position="204"/>
        <end position="432"/>
    </location>
</feature>
<dbReference type="InterPro" id="IPR027417">
    <property type="entry name" value="P-loop_NTPase"/>
</dbReference>
<sequence>MTMPRQLDPIEVARIARDMTWATHPDGLATVILRAAVDSGALRLGMCYRLDQTSDCLRPLSCVPEKASALPELDMGELDNPLVYGLVSGHPCTVEHIAGMVGVGSTFERLRERFMPGDGAWILPLRDANQHAFAVLALLGNPSALHALRESALWQALLQIHERLFSGLEQNLGDAERARSADAVRAQAHTRTRERAARLLAAEFVGVSPAVRELRSDMLSMTDSNLAILITGETGAGKDHAAWLIHQAGSRQGKFVPVNCAAIPKDLIEAELFGNERGAFTGASQARAGLVAEADGGTLFLDEIGDMPLELQGRLLRVLNEKKYRPVGATQERHSNFRLICATHQPLPQRIAEGSFREDLYFRIRQQCLHVPALRERPEDIPVLAEHVLLQYNRERQAHIPGISAEALRMLQMHPLPGNVRELRNLVLVAAERTGRGQNITPQALRELRAPAPRTAALPTTSTMPLHDLWETNDLPGALAAFECHLISERLRQANGSRARAAQSLGIPKRTLARRCQRWNIFQEDSEP</sequence>
<dbReference type="InterPro" id="IPR003593">
    <property type="entry name" value="AAA+_ATPase"/>
</dbReference>